<evidence type="ECO:0000259" key="9">
    <source>
        <dbReference type="PROSITE" id="PS50929"/>
    </source>
</evidence>
<evidence type="ECO:0000259" key="8">
    <source>
        <dbReference type="PROSITE" id="PS50893"/>
    </source>
</evidence>
<dbReference type="SMART" id="SM00382">
    <property type="entry name" value="AAA"/>
    <property type="match status" value="1"/>
</dbReference>
<dbReference type="GO" id="GO:0005886">
    <property type="term" value="C:plasma membrane"/>
    <property type="evidence" value="ECO:0007669"/>
    <property type="project" value="UniProtKB-SubCell"/>
</dbReference>
<keyword evidence="4 10" id="KW-0067">ATP-binding</keyword>
<feature type="transmembrane region" description="Helical" evidence="7">
    <location>
        <begin position="272"/>
        <end position="294"/>
    </location>
</feature>
<feature type="transmembrane region" description="Helical" evidence="7">
    <location>
        <begin position="183"/>
        <end position="206"/>
    </location>
</feature>
<evidence type="ECO:0000256" key="5">
    <source>
        <dbReference type="ARBA" id="ARBA00022989"/>
    </source>
</evidence>
<dbReference type="PROSITE" id="PS50929">
    <property type="entry name" value="ABC_TM1F"/>
    <property type="match status" value="1"/>
</dbReference>
<dbReference type="Pfam" id="PF00005">
    <property type="entry name" value="ABC_tran"/>
    <property type="match status" value="1"/>
</dbReference>
<dbReference type="InterPro" id="IPR003593">
    <property type="entry name" value="AAA+_ATPase"/>
</dbReference>
<proteinExistence type="predicted"/>
<dbReference type="SUPFAM" id="SSF90123">
    <property type="entry name" value="ABC transporter transmembrane region"/>
    <property type="match status" value="1"/>
</dbReference>
<organism evidence="10 11">
    <name type="scientific">Micromonospora saelicesensis</name>
    <dbReference type="NCBI Taxonomy" id="285676"/>
    <lineage>
        <taxon>Bacteria</taxon>
        <taxon>Bacillati</taxon>
        <taxon>Actinomycetota</taxon>
        <taxon>Actinomycetes</taxon>
        <taxon>Micromonosporales</taxon>
        <taxon>Micromonosporaceae</taxon>
        <taxon>Micromonospora</taxon>
    </lineage>
</organism>
<keyword evidence="2 7" id="KW-0812">Transmembrane</keyword>
<dbReference type="SUPFAM" id="SSF52540">
    <property type="entry name" value="P-loop containing nucleoside triphosphate hydrolases"/>
    <property type="match status" value="1"/>
</dbReference>
<dbReference type="InterPro" id="IPR027417">
    <property type="entry name" value="P-loop_NTPase"/>
</dbReference>
<feature type="transmembrane region" description="Helical" evidence="7">
    <location>
        <begin position="79"/>
        <end position="99"/>
    </location>
</feature>
<evidence type="ECO:0000256" key="2">
    <source>
        <dbReference type="ARBA" id="ARBA00022692"/>
    </source>
</evidence>
<evidence type="ECO:0000313" key="10">
    <source>
        <dbReference type="EMBL" id="SCF28623.1"/>
    </source>
</evidence>
<accession>A0A1C4Z6P4</accession>
<sequence length="635" mass="68441">MIGWRTRRSVIAADGGRGSRVLAPPARSARRIRTACLLVGRAAPVTLLGYVVLMLGAGALPVLIAWLTKGILDGIVGDAAPKTLTQIGLALAVAGMVAGSTPHLTRYLRAELDRSVGLLAQERLFTAVDRFVGLDRFEDPHFLDRLRLAQQTGGTTPSQVVDGVLGTARTAITVTGFLGSLYLFSPMLAVLVLASAVPMLATEMLLARYRAGMQWRIGPAERREFFYSQLLSTSAAAKEVRLFGTGGHLRARMLADRRTVNRAKHLNDRRELLAQTGLALVSAVVAGIGLLLAVRAAAAGRITIGEVTVFVAAVAGVQNALATLAAEIARAHHALLMFDHYVAVTTSPPDLPIASVAQPIDQLRRGIELRDVWFRYSDETPWVLRGVNLRIPAGATLAVVGLNGAGKSTLVKLLCRFHDPTRGQVLWDGVDIREVDPAQLRLRIGAVFQDYMHYDLTAAENIALGDLTALGERGRITAAARTAGIHDVLTALPHGYDTLLSRIFYQESDKQDPTTGVVLSGGQWQRLALARAFLRDRPDLLILDEPSSGLDAAAEDEIHHRLLRYRAGRTSVLISHRLGTLRDADLIVVIADGGVTERGTHDSLMAADGTYRRLFDLQASGYGEHAESALATEAR</sequence>
<dbReference type="PROSITE" id="PS00211">
    <property type="entry name" value="ABC_TRANSPORTER_1"/>
    <property type="match status" value="1"/>
</dbReference>
<evidence type="ECO:0000256" key="6">
    <source>
        <dbReference type="ARBA" id="ARBA00023136"/>
    </source>
</evidence>
<dbReference type="PANTHER" id="PTHR43394">
    <property type="entry name" value="ATP-DEPENDENT PERMEASE MDL1, MITOCHONDRIAL"/>
    <property type="match status" value="1"/>
</dbReference>
<feature type="domain" description="ABC transmembrane type-1" evidence="9">
    <location>
        <begin position="51"/>
        <end position="325"/>
    </location>
</feature>
<comment type="subcellular location">
    <subcellularLocation>
        <location evidence="1">Cell membrane</location>
        <topology evidence="1">Multi-pass membrane protein</topology>
    </subcellularLocation>
</comment>
<dbReference type="Proteomes" id="UP000198864">
    <property type="component" value="Unassembled WGS sequence"/>
</dbReference>
<dbReference type="Gene3D" id="3.40.50.300">
    <property type="entry name" value="P-loop containing nucleotide triphosphate hydrolases"/>
    <property type="match status" value="1"/>
</dbReference>
<evidence type="ECO:0000256" key="3">
    <source>
        <dbReference type="ARBA" id="ARBA00022741"/>
    </source>
</evidence>
<dbReference type="PROSITE" id="PS50893">
    <property type="entry name" value="ABC_TRANSPORTER_2"/>
    <property type="match status" value="1"/>
</dbReference>
<dbReference type="InterPro" id="IPR036640">
    <property type="entry name" value="ABC1_TM_sf"/>
</dbReference>
<name>A0A1C4Z6P4_9ACTN</name>
<dbReference type="AlphaFoldDB" id="A0A1C4Z6P4"/>
<dbReference type="Gene3D" id="1.20.1560.10">
    <property type="entry name" value="ABC transporter type 1, transmembrane domain"/>
    <property type="match status" value="1"/>
</dbReference>
<keyword evidence="6 7" id="KW-0472">Membrane</keyword>
<keyword evidence="5 7" id="KW-1133">Transmembrane helix</keyword>
<gene>
    <name evidence="10" type="ORF">GA0070561_4996</name>
</gene>
<evidence type="ECO:0000313" key="11">
    <source>
        <dbReference type="Proteomes" id="UP000198864"/>
    </source>
</evidence>
<dbReference type="GO" id="GO:0016887">
    <property type="term" value="F:ATP hydrolysis activity"/>
    <property type="evidence" value="ECO:0007669"/>
    <property type="project" value="InterPro"/>
</dbReference>
<evidence type="ECO:0000256" key="4">
    <source>
        <dbReference type="ARBA" id="ARBA00022840"/>
    </source>
</evidence>
<reference evidence="10 11" key="1">
    <citation type="submission" date="2016-06" db="EMBL/GenBank/DDBJ databases">
        <authorList>
            <person name="Kjaerup R.B."/>
            <person name="Dalgaard T.S."/>
            <person name="Juul-Madsen H.R."/>
        </authorList>
    </citation>
    <scope>NUCLEOTIDE SEQUENCE [LARGE SCALE GENOMIC DNA]</scope>
    <source>
        <strain evidence="10 11">DSM 44871</strain>
    </source>
</reference>
<protein>
    <submittedName>
        <fullName evidence="10">ATP-binding cassette, subfamily B</fullName>
    </submittedName>
</protein>
<evidence type="ECO:0000256" key="7">
    <source>
        <dbReference type="SAM" id="Phobius"/>
    </source>
</evidence>
<dbReference type="InterPro" id="IPR017871">
    <property type="entry name" value="ABC_transporter-like_CS"/>
</dbReference>
<dbReference type="GO" id="GO:0005524">
    <property type="term" value="F:ATP binding"/>
    <property type="evidence" value="ECO:0007669"/>
    <property type="project" value="UniProtKB-KW"/>
</dbReference>
<evidence type="ECO:0000256" key="1">
    <source>
        <dbReference type="ARBA" id="ARBA00004651"/>
    </source>
</evidence>
<keyword evidence="3" id="KW-0547">Nucleotide-binding</keyword>
<feature type="transmembrane region" description="Helical" evidence="7">
    <location>
        <begin position="47"/>
        <end position="67"/>
    </location>
</feature>
<dbReference type="PANTHER" id="PTHR43394:SF1">
    <property type="entry name" value="ATP-BINDING CASSETTE SUB-FAMILY B MEMBER 10, MITOCHONDRIAL"/>
    <property type="match status" value="1"/>
</dbReference>
<dbReference type="EMBL" id="FMCR01000005">
    <property type="protein sequence ID" value="SCF28623.1"/>
    <property type="molecule type" value="Genomic_DNA"/>
</dbReference>
<dbReference type="InterPro" id="IPR003439">
    <property type="entry name" value="ABC_transporter-like_ATP-bd"/>
</dbReference>
<feature type="domain" description="ABC transporter" evidence="8">
    <location>
        <begin position="367"/>
        <end position="617"/>
    </location>
</feature>
<dbReference type="STRING" id="285676.GA0070561_4996"/>
<dbReference type="GO" id="GO:0015421">
    <property type="term" value="F:ABC-type oligopeptide transporter activity"/>
    <property type="evidence" value="ECO:0007669"/>
    <property type="project" value="TreeGrafter"/>
</dbReference>
<dbReference type="InterPro" id="IPR039421">
    <property type="entry name" value="Type_1_exporter"/>
</dbReference>
<dbReference type="InterPro" id="IPR011527">
    <property type="entry name" value="ABC1_TM_dom"/>
</dbReference>